<dbReference type="Proteomes" id="UP000034852">
    <property type="component" value="Unassembled WGS sequence"/>
</dbReference>
<proteinExistence type="predicted"/>
<accession>A0A0G0GWJ2</accession>
<dbReference type="PANTHER" id="PTHR22594">
    <property type="entry name" value="ASPARTYL/LYSYL-TRNA SYNTHETASE"/>
    <property type="match status" value="1"/>
</dbReference>
<dbReference type="GO" id="GO:0006421">
    <property type="term" value="P:asparaginyl-tRNA aminoacylation"/>
    <property type="evidence" value="ECO:0007669"/>
    <property type="project" value="TreeGrafter"/>
</dbReference>
<dbReference type="Pfam" id="PF01336">
    <property type="entry name" value="tRNA_anti-codon"/>
    <property type="match status" value="1"/>
</dbReference>
<dbReference type="Gene3D" id="2.40.50.140">
    <property type="entry name" value="Nucleic acid-binding proteins"/>
    <property type="match status" value="1"/>
</dbReference>
<organism evidence="4 5">
    <name type="scientific">candidate division WS6 bacterium GW2011_GWA2_37_6</name>
    <dbReference type="NCBI Taxonomy" id="1619087"/>
    <lineage>
        <taxon>Bacteria</taxon>
        <taxon>Candidatus Dojkabacteria</taxon>
    </lineage>
</organism>
<feature type="domain" description="OB" evidence="3">
    <location>
        <begin position="16"/>
        <end position="92"/>
    </location>
</feature>
<reference evidence="4 5" key="1">
    <citation type="journal article" date="2015" name="Nature">
        <title>rRNA introns, odd ribosomes, and small enigmatic genomes across a large radiation of phyla.</title>
        <authorList>
            <person name="Brown C.T."/>
            <person name="Hug L.A."/>
            <person name="Thomas B.C."/>
            <person name="Sharon I."/>
            <person name="Castelle C.J."/>
            <person name="Singh A."/>
            <person name="Wilkins M.J."/>
            <person name="Williams K.H."/>
            <person name="Banfield J.F."/>
        </authorList>
    </citation>
    <scope>NUCLEOTIDE SEQUENCE [LARGE SCALE GENOMIC DNA]</scope>
</reference>
<gene>
    <name evidence="4" type="ORF">US52_C0059G0011</name>
</gene>
<dbReference type="SUPFAM" id="SSF50249">
    <property type="entry name" value="Nucleic acid-binding proteins"/>
    <property type="match status" value="1"/>
</dbReference>
<dbReference type="EMBL" id="LBTH01000059">
    <property type="protein sequence ID" value="KKQ34447.1"/>
    <property type="molecule type" value="Genomic_DNA"/>
</dbReference>
<dbReference type="PANTHER" id="PTHR22594:SF34">
    <property type="entry name" value="ASPARAGINE--TRNA LIGASE, MITOCHONDRIAL-RELATED"/>
    <property type="match status" value="1"/>
</dbReference>
<evidence type="ECO:0000259" key="3">
    <source>
        <dbReference type="Pfam" id="PF01336"/>
    </source>
</evidence>
<sequence>MFINKIKSYLGKEFILQGWMYNKRSSGKIAFLQLRDGTGFIQGIVDQAKVSKEVWKAAEEITIESSCVVVGTVTKHPKKDEYELQVSDLKVVQLAPEFPIGKKDHGPEFLFDNRDL</sequence>
<keyword evidence="1" id="KW-0648">Protein biosynthesis</keyword>
<comment type="caution">
    <text evidence="4">The sequence shown here is derived from an EMBL/GenBank/DDBJ whole genome shotgun (WGS) entry which is preliminary data.</text>
</comment>
<evidence type="ECO:0000313" key="5">
    <source>
        <dbReference type="Proteomes" id="UP000034852"/>
    </source>
</evidence>
<evidence type="ECO:0000313" key="4">
    <source>
        <dbReference type="EMBL" id="KKQ34447.1"/>
    </source>
</evidence>
<keyword evidence="2" id="KW-0030">Aminoacyl-tRNA synthetase</keyword>
<feature type="non-terminal residue" evidence="4">
    <location>
        <position position="116"/>
    </location>
</feature>
<dbReference type="CDD" id="cd04323">
    <property type="entry name" value="AsnRS_cyto_like_N"/>
    <property type="match status" value="1"/>
</dbReference>
<dbReference type="InterPro" id="IPR012340">
    <property type="entry name" value="NA-bd_OB-fold"/>
</dbReference>
<name>A0A0G0GWJ2_9BACT</name>
<dbReference type="InterPro" id="IPR004365">
    <property type="entry name" value="NA-bd_OB_tRNA"/>
</dbReference>
<evidence type="ECO:0000256" key="2">
    <source>
        <dbReference type="ARBA" id="ARBA00023146"/>
    </source>
</evidence>
<keyword evidence="4" id="KW-0436">Ligase</keyword>
<evidence type="ECO:0000256" key="1">
    <source>
        <dbReference type="ARBA" id="ARBA00022917"/>
    </source>
</evidence>
<dbReference type="GO" id="GO:0003676">
    <property type="term" value="F:nucleic acid binding"/>
    <property type="evidence" value="ECO:0007669"/>
    <property type="project" value="InterPro"/>
</dbReference>
<dbReference type="AlphaFoldDB" id="A0A0G0GWJ2"/>
<dbReference type="GO" id="GO:0004812">
    <property type="term" value="F:aminoacyl-tRNA ligase activity"/>
    <property type="evidence" value="ECO:0007669"/>
    <property type="project" value="UniProtKB-KW"/>
</dbReference>
<dbReference type="GO" id="GO:0005524">
    <property type="term" value="F:ATP binding"/>
    <property type="evidence" value="ECO:0007669"/>
    <property type="project" value="UniProtKB-KW"/>
</dbReference>
<protein>
    <submittedName>
        <fullName evidence="4">Asparaginyl-tRNA ligase</fullName>
    </submittedName>
</protein>